<protein>
    <submittedName>
        <fullName evidence="3">Uncharacterized protein</fullName>
    </submittedName>
</protein>
<dbReference type="GeneID" id="25903604"/>
<feature type="transmembrane region" description="Helical" evidence="2">
    <location>
        <begin position="156"/>
        <end position="182"/>
    </location>
</feature>
<feature type="compositionally biased region" description="Basic and acidic residues" evidence="1">
    <location>
        <begin position="1"/>
        <end position="14"/>
    </location>
</feature>
<keyword evidence="2" id="KW-0812">Transmembrane</keyword>
<keyword evidence="4" id="KW-1185">Reference proteome</keyword>
<evidence type="ECO:0000313" key="3">
    <source>
        <dbReference type="EMBL" id="KNC84695.1"/>
    </source>
</evidence>
<dbReference type="RefSeq" id="XP_014158597.1">
    <property type="nucleotide sequence ID" value="XM_014303122.1"/>
</dbReference>
<dbReference type="AlphaFoldDB" id="A0A0L0G6Q3"/>
<feature type="transmembrane region" description="Helical" evidence="2">
    <location>
        <begin position="341"/>
        <end position="366"/>
    </location>
</feature>
<accession>A0A0L0G6Q3</accession>
<dbReference type="Proteomes" id="UP000054560">
    <property type="component" value="Unassembled WGS sequence"/>
</dbReference>
<name>A0A0L0G6Q3_9EUKA</name>
<evidence type="ECO:0000256" key="2">
    <source>
        <dbReference type="SAM" id="Phobius"/>
    </source>
</evidence>
<keyword evidence="2" id="KW-0472">Membrane</keyword>
<sequence>MNNVRFEDVAEEAHSSSSYNPESKSQILCDPKSSNSITTDESLPERRNTSVETGFSTFKRIWREKKIAQADFEIVAHWAVIGNVLAVLIFYGVMYTWCALVLDTQDPSKVAMPWGNNDTIVVLVTITFCTTFMLIVVCTGCCIWKRDHPLVKARGIVFVSGIGITALLVSVTQYSIVLTYFLPTLWEGRKHHLNTYLAMGEYITVTSTLALIVAREGIIFMIFIQTPYRGKISYNGHFAKVVGGMFILSLFSFMPYLLATVLDWEGRIYYTLFVLIPWEVAIGVLAYYTYRTRDVSSSFSDWKSNFRIGIVLAVGSNLIVFSMVIDFGAPEYGVLPGSWELFVFYFASMAKIAYTVLDLFALLAVISVSDMKIIGKLSPRATTLVQCQSTAVTTSVAVKQSRIPSHGNPSLMTTASVTSI</sequence>
<evidence type="ECO:0000256" key="1">
    <source>
        <dbReference type="SAM" id="MobiDB-lite"/>
    </source>
</evidence>
<feature type="transmembrane region" description="Helical" evidence="2">
    <location>
        <begin position="308"/>
        <end position="329"/>
    </location>
</feature>
<feature type="compositionally biased region" description="Polar residues" evidence="1">
    <location>
        <begin position="15"/>
        <end position="41"/>
    </location>
</feature>
<dbReference type="EMBL" id="KQ241747">
    <property type="protein sequence ID" value="KNC84695.1"/>
    <property type="molecule type" value="Genomic_DNA"/>
</dbReference>
<gene>
    <name evidence="3" type="ORF">SARC_03100</name>
</gene>
<feature type="transmembrane region" description="Helical" evidence="2">
    <location>
        <begin position="75"/>
        <end position="102"/>
    </location>
</feature>
<organism evidence="3 4">
    <name type="scientific">Sphaeroforma arctica JP610</name>
    <dbReference type="NCBI Taxonomy" id="667725"/>
    <lineage>
        <taxon>Eukaryota</taxon>
        <taxon>Ichthyosporea</taxon>
        <taxon>Ichthyophonida</taxon>
        <taxon>Sphaeroforma</taxon>
    </lineage>
</organism>
<feature type="transmembrane region" description="Helical" evidence="2">
    <location>
        <begin position="238"/>
        <end position="262"/>
    </location>
</feature>
<feature type="transmembrane region" description="Helical" evidence="2">
    <location>
        <begin position="122"/>
        <end position="144"/>
    </location>
</feature>
<feature type="region of interest" description="Disordered" evidence="1">
    <location>
        <begin position="1"/>
        <end position="48"/>
    </location>
</feature>
<feature type="transmembrane region" description="Helical" evidence="2">
    <location>
        <begin position="202"/>
        <end position="226"/>
    </location>
</feature>
<reference evidence="3 4" key="1">
    <citation type="submission" date="2011-02" db="EMBL/GenBank/DDBJ databases">
        <title>The Genome Sequence of Sphaeroforma arctica JP610.</title>
        <authorList>
            <consortium name="The Broad Institute Genome Sequencing Platform"/>
            <person name="Russ C."/>
            <person name="Cuomo C."/>
            <person name="Young S.K."/>
            <person name="Zeng Q."/>
            <person name="Gargeya S."/>
            <person name="Alvarado L."/>
            <person name="Berlin A."/>
            <person name="Chapman S.B."/>
            <person name="Chen Z."/>
            <person name="Freedman E."/>
            <person name="Gellesch M."/>
            <person name="Goldberg J."/>
            <person name="Griggs A."/>
            <person name="Gujja S."/>
            <person name="Heilman E."/>
            <person name="Heiman D."/>
            <person name="Howarth C."/>
            <person name="Mehta T."/>
            <person name="Neiman D."/>
            <person name="Pearson M."/>
            <person name="Roberts A."/>
            <person name="Saif S."/>
            <person name="Shea T."/>
            <person name="Shenoy N."/>
            <person name="Sisk P."/>
            <person name="Stolte C."/>
            <person name="Sykes S."/>
            <person name="White J."/>
            <person name="Yandava C."/>
            <person name="Burger G."/>
            <person name="Gray M.W."/>
            <person name="Holland P.W.H."/>
            <person name="King N."/>
            <person name="Lang F.B.F."/>
            <person name="Roger A.J."/>
            <person name="Ruiz-Trillo I."/>
            <person name="Haas B."/>
            <person name="Nusbaum C."/>
            <person name="Birren B."/>
        </authorList>
    </citation>
    <scope>NUCLEOTIDE SEQUENCE [LARGE SCALE GENOMIC DNA]</scope>
    <source>
        <strain evidence="3 4">JP610</strain>
    </source>
</reference>
<feature type="transmembrane region" description="Helical" evidence="2">
    <location>
        <begin position="268"/>
        <end position="288"/>
    </location>
</feature>
<proteinExistence type="predicted"/>
<keyword evidence="2" id="KW-1133">Transmembrane helix</keyword>
<evidence type="ECO:0000313" key="4">
    <source>
        <dbReference type="Proteomes" id="UP000054560"/>
    </source>
</evidence>